<dbReference type="EMBL" id="PEDP01001161">
    <property type="protein sequence ID" value="POS84134.1"/>
    <property type="molecule type" value="Genomic_DNA"/>
</dbReference>
<dbReference type="AlphaFoldDB" id="A0A2S4PQ49"/>
<sequence length="1225" mass="140784">MRRYKQQQLFLGDVFEIPDLWASPKFLTHVSTHDSLLFSELKLQGDKSHFFPQPQPQDQKQVFFRVPQSLVILPKFPDLVPDYTTNPSEPSHDAQDCGKNDDDLWLNTEKYPSILTFFKSWDSLDNNLDGQTTTPYITEANTVIFDTLIGAPEDYLSVANDDYLLIDSSIFSSSLLSVGLGRNSVLFTWDEDRHTFIQAVPKLRISGFTGETLVGLTEIFVECGNIVKSLQKYAERCYSEETSPTRIALANSVNILLGTLELQLGNSYSKQNSILHLKALFEPAHSLLNYFQKLINNTTANRSDESLLSTIFEDIQILEHRTDSLRNILLQILDMVSKPWLRLACEWIGLLPETSLPMFPNSRKKSLNRLESKSWTNAQGSQRIQLDYTLDLDRIPSFFAPEDARTLFEVGKSLRLLMSHHPEHPLVRAESIKAMNPPILSWKFSCNDIIQVEGKALYYEENINEVIRRIPQGPQKAEMFMHKENHLKADISSLGLFEKLIKDLQADYLSSSSLINQPFLYKGTSNDLSMYLHTYLTTNEDPKDMENCVFSPPISLIAALSFNPIIAAQARVVNRVCIKILFTSHQLRNHLSLQKDFHLFGNGVFTSKLTHAIFDPRLRNAHYSDVVGLRLSDISNWPPASSELQLALMRILTECYFDGQYPGKHCYTENRVGKSLPGGLSFAIRDKSQEETVRWMNPDGLEAFDFLRISYQPPPLINAVITPLILYKYDELFKFLLRLNRMYYSVSVLQHNNSVSGYRWQEIDQHTKRFCMEAHHFVSSVSEYFFNTGVNATWQIFDAKLNQIETQIYKNEDIDVGQNEGLDKFRDYHERVVDRIMFVLLLKKKQRPVLDLLEDIFRLILEFSKLFRDEYQGHTKHEFKKRVNEIYATFSKKIEVFIAVLRGLSEKKGYGEKKSLESKDQPYRDLFAGDDLVKENTLKLTAKMPSLAIMRRTFRQLANAQPVKYLEAGAPTGLTGLFTHVSPRSTLMYTYHSTLEALSKLPESSIYRQSTEALTKHRMAIVASVEPAGLAAYSEKVKEIVKSNRWAFQDEEGDIQQVERNGKNFIVMKPKKIRDDLTEEWDGRKEEPLPLEGTRSEEERAKESNIPDSEIVFKISKRIEELEGAPPGSPEADELTELWKKLPQIMENAINRKDDGPIELEPEPQLTVEQVEEIENRIGAGLIEEVIQVAEGELKLVEIMLKAKVWEDLEEKPHEDQWTYFQRAS</sequence>
<dbReference type="GO" id="GO:0051225">
    <property type="term" value="P:spindle assembly"/>
    <property type="evidence" value="ECO:0007669"/>
    <property type="project" value="TreeGrafter"/>
</dbReference>
<dbReference type="OrthoDB" id="775571at2759"/>
<dbReference type="GO" id="GO:0051321">
    <property type="term" value="P:meiotic cell cycle"/>
    <property type="evidence" value="ECO:0007669"/>
    <property type="project" value="TreeGrafter"/>
</dbReference>
<accession>A0A2S4PQ49</accession>
<feature type="region of interest" description="Disordered" evidence="6">
    <location>
        <begin position="1078"/>
        <end position="1104"/>
    </location>
</feature>
<evidence type="ECO:0000256" key="4">
    <source>
        <dbReference type="ARBA" id="ARBA00022701"/>
    </source>
</evidence>
<dbReference type="GO" id="GO:0043015">
    <property type="term" value="F:gamma-tubulin binding"/>
    <property type="evidence" value="ECO:0007669"/>
    <property type="project" value="InterPro"/>
</dbReference>
<evidence type="ECO:0000256" key="2">
    <source>
        <dbReference type="ARBA" id="ARBA00010337"/>
    </source>
</evidence>
<dbReference type="InterPro" id="IPR041470">
    <property type="entry name" value="GCP_N"/>
</dbReference>
<dbReference type="Pfam" id="PF17681">
    <property type="entry name" value="GCP_N_terminal"/>
    <property type="match status" value="1"/>
</dbReference>
<dbReference type="GO" id="GO:0051011">
    <property type="term" value="F:microtubule minus-end binding"/>
    <property type="evidence" value="ECO:0007669"/>
    <property type="project" value="TreeGrafter"/>
</dbReference>
<keyword evidence="3" id="KW-0963">Cytoplasm</keyword>
<dbReference type="PANTHER" id="PTHR19302:SF70">
    <property type="entry name" value="GAMMA-TUBULIN COMPLEX COMPONENT 6"/>
    <property type="match status" value="1"/>
</dbReference>
<reference evidence="9 10" key="1">
    <citation type="submission" date="2017-10" db="EMBL/GenBank/DDBJ databases">
        <title>Development of genomic resources for the powdery mildew, Erysiphe pulchra.</title>
        <authorList>
            <person name="Wadl P.A."/>
            <person name="Mack B.M."/>
            <person name="Moore G."/>
            <person name="Beltz S.B."/>
        </authorList>
    </citation>
    <scope>NUCLEOTIDE SEQUENCE [LARGE SCALE GENOMIC DNA]</scope>
    <source>
        <strain evidence="9">Cflorida</strain>
    </source>
</reference>
<protein>
    <recommendedName>
        <fullName evidence="11">Spindle pole body component</fullName>
    </recommendedName>
</protein>
<dbReference type="InterPro" id="IPR006806">
    <property type="entry name" value="NDUFA5"/>
</dbReference>
<evidence type="ECO:0000313" key="9">
    <source>
        <dbReference type="EMBL" id="POS84134.1"/>
    </source>
</evidence>
<feature type="non-terminal residue" evidence="9">
    <location>
        <position position="1225"/>
    </location>
</feature>
<dbReference type="Pfam" id="PF04130">
    <property type="entry name" value="GCP_C_terminal"/>
    <property type="match status" value="1"/>
</dbReference>
<dbReference type="Proteomes" id="UP000237438">
    <property type="component" value="Unassembled WGS sequence"/>
</dbReference>
<evidence type="ECO:0000256" key="5">
    <source>
        <dbReference type="ARBA" id="ARBA00023212"/>
    </source>
</evidence>
<gene>
    <name evidence="9" type="ORF">EPUL_002131</name>
</gene>
<evidence type="ECO:0000256" key="1">
    <source>
        <dbReference type="ARBA" id="ARBA00004245"/>
    </source>
</evidence>
<dbReference type="GO" id="GO:0000278">
    <property type="term" value="P:mitotic cell cycle"/>
    <property type="evidence" value="ECO:0007669"/>
    <property type="project" value="TreeGrafter"/>
</dbReference>
<dbReference type="InterPro" id="IPR040457">
    <property type="entry name" value="GCP_C"/>
</dbReference>
<evidence type="ECO:0000256" key="3">
    <source>
        <dbReference type="ARBA" id="ARBA00022490"/>
    </source>
</evidence>
<dbReference type="InterPro" id="IPR007259">
    <property type="entry name" value="GCP"/>
</dbReference>
<evidence type="ECO:0000259" key="8">
    <source>
        <dbReference type="Pfam" id="PF17681"/>
    </source>
</evidence>
<evidence type="ECO:0008006" key="11">
    <source>
        <dbReference type="Google" id="ProtNLM"/>
    </source>
</evidence>
<dbReference type="GO" id="GO:0005874">
    <property type="term" value="C:microtubule"/>
    <property type="evidence" value="ECO:0007669"/>
    <property type="project" value="UniProtKB-KW"/>
</dbReference>
<proteinExistence type="inferred from homology"/>
<dbReference type="GO" id="GO:0005816">
    <property type="term" value="C:spindle pole body"/>
    <property type="evidence" value="ECO:0007669"/>
    <property type="project" value="UniProtKB-ARBA"/>
</dbReference>
<comment type="caution">
    <text evidence="9">The sequence shown here is derived from an EMBL/GenBank/DDBJ whole genome shotgun (WGS) entry which is preliminary data.</text>
</comment>
<dbReference type="Gene3D" id="1.20.120.1900">
    <property type="entry name" value="Gamma-tubulin complex, C-terminal domain"/>
    <property type="match status" value="1"/>
</dbReference>
<organism evidence="9 10">
    <name type="scientific">Erysiphe pulchra</name>
    <dbReference type="NCBI Taxonomy" id="225359"/>
    <lineage>
        <taxon>Eukaryota</taxon>
        <taxon>Fungi</taxon>
        <taxon>Dikarya</taxon>
        <taxon>Ascomycota</taxon>
        <taxon>Pezizomycotina</taxon>
        <taxon>Leotiomycetes</taxon>
        <taxon>Erysiphales</taxon>
        <taxon>Erysiphaceae</taxon>
        <taxon>Erysiphe</taxon>
    </lineage>
</organism>
<evidence type="ECO:0000256" key="6">
    <source>
        <dbReference type="SAM" id="MobiDB-lite"/>
    </source>
</evidence>
<evidence type="ECO:0000313" key="10">
    <source>
        <dbReference type="Proteomes" id="UP000237438"/>
    </source>
</evidence>
<feature type="domain" description="Gamma tubulin complex component protein N-terminal" evidence="8">
    <location>
        <begin position="175"/>
        <end position="582"/>
    </location>
</feature>
<keyword evidence="5" id="KW-0206">Cytoskeleton</keyword>
<dbReference type="Pfam" id="PF04716">
    <property type="entry name" value="ETC_C1_NDUFA5"/>
    <property type="match status" value="1"/>
</dbReference>
<keyword evidence="10" id="KW-1185">Reference proteome</keyword>
<feature type="domain" description="Gamma tubulin complex component C-terminal" evidence="7">
    <location>
        <begin position="587"/>
        <end position="908"/>
    </location>
</feature>
<dbReference type="GO" id="GO:0000922">
    <property type="term" value="C:spindle pole"/>
    <property type="evidence" value="ECO:0007669"/>
    <property type="project" value="InterPro"/>
</dbReference>
<comment type="similarity">
    <text evidence="2">Belongs to the TUBGCP family.</text>
</comment>
<dbReference type="PANTHER" id="PTHR19302">
    <property type="entry name" value="GAMMA TUBULIN COMPLEX PROTEIN"/>
    <property type="match status" value="1"/>
</dbReference>
<evidence type="ECO:0000259" key="7">
    <source>
        <dbReference type="Pfam" id="PF04130"/>
    </source>
</evidence>
<dbReference type="GO" id="GO:0000930">
    <property type="term" value="C:gamma-tubulin complex"/>
    <property type="evidence" value="ECO:0007669"/>
    <property type="project" value="TreeGrafter"/>
</dbReference>
<dbReference type="GO" id="GO:0007020">
    <property type="term" value="P:microtubule nucleation"/>
    <property type="evidence" value="ECO:0007669"/>
    <property type="project" value="InterPro"/>
</dbReference>
<keyword evidence="4" id="KW-0493">Microtubule</keyword>
<dbReference type="GO" id="GO:0022904">
    <property type="term" value="P:respiratory electron transport chain"/>
    <property type="evidence" value="ECO:0007669"/>
    <property type="project" value="InterPro"/>
</dbReference>
<comment type="subcellular location">
    <subcellularLocation>
        <location evidence="1">Cytoplasm</location>
        <location evidence="1">Cytoskeleton</location>
    </subcellularLocation>
</comment>
<dbReference type="InterPro" id="IPR042241">
    <property type="entry name" value="GCP_C_sf"/>
</dbReference>
<name>A0A2S4PQ49_9PEZI</name>
<dbReference type="GO" id="GO:0031122">
    <property type="term" value="P:cytoplasmic microtubule organization"/>
    <property type="evidence" value="ECO:0007669"/>
    <property type="project" value="TreeGrafter"/>
</dbReference>
<dbReference type="STRING" id="225359.A0A2S4PQ49"/>